<sequence length="84" mass="9376">MLDAIAQLNNVAGGHARAYYEFAPRSVFARLTPKLVAGYKTYGFDDEGNFAELNRIAKRDSEDGSVIKECKKLNFSTKFILVNV</sequence>
<accession>A0A563VRU7</accession>
<gene>
    <name evidence="1" type="ORF">H1P_2310005</name>
</gene>
<name>A0A563VRU7_9CYAN</name>
<keyword evidence="2" id="KW-1185">Reference proteome</keyword>
<organism evidence="1 2">
    <name type="scientific">Hyella patelloides LEGE 07179</name>
    <dbReference type="NCBI Taxonomy" id="945734"/>
    <lineage>
        <taxon>Bacteria</taxon>
        <taxon>Bacillati</taxon>
        <taxon>Cyanobacteriota</taxon>
        <taxon>Cyanophyceae</taxon>
        <taxon>Pleurocapsales</taxon>
        <taxon>Hyellaceae</taxon>
        <taxon>Hyella</taxon>
    </lineage>
</organism>
<evidence type="ECO:0000313" key="2">
    <source>
        <dbReference type="Proteomes" id="UP000320055"/>
    </source>
</evidence>
<dbReference type="AlphaFoldDB" id="A0A563VRU7"/>
<dbReference type="Proteomes" id="UP000320055">
    <property type="component" value="Unassembled WGS sequence"/>
</dbReference>
<dbReference type="EMBL" id="CAACVJ010000148">
    <property type="protein sequence ID" value="VEP14007.1"/>
    <property type="molecule type" value="Genomic_DNA"/>
</dbReference>
<evidence type="ECO:0000313" key="1">
    <source>
        <dbReference type="EMBL" id="VEP14007.1"/>
    </source>
</evidence>
<reference evidence="1 2" key="1">
    <citation type="submission" date="2019-01" db="EMBL/GenBank/DDBJ databases">
        <authorList>
            <person name="Brito A."/>
        </authorList>
    </citation>
    <scope>NUCLEOTIDE SEQUENCE [LARGE SCALE GENOMIC DNA]</scope>
    <source>
        <strain evidence="1">1</strain>
    </source>
</reference>
<proteinExistence type="predicted"/>
<protein>
    <submittedName>
        <fullName evidence="1">Uncharacterized protein</fullName>
    </submittedName>
</protein>